<dbReference type="InterPro" id="IPR001757">
    <property type="entry name" value="P_typ_ATPase"/>
</dbReference>
<keyword evidence="4 20" id="KW-0109">Calcium transport</keyword>
<dbReference type="OMA" id="WCIFLGA"/>
<keyword evidence="10 20" id="KW-0067">ATP-binding</keyword>
<keyword evidence="8" id="KW-0187">Copper transport</keyword>
<evidence type="ECO:0000256" key="14">
    <source>
        <dbReference type="ARBA" id="ARBA00022989"/>
    </source>
</evidence>
<dbReference type="Bgee" id="ENSMODG00000009906">
    <property type="expression patterns" value="Expressed in testis and 3 other cell types or tissues"/>
</dbReference>
<dbReference type="NCBIfam" id="TIGR01494">
    <property type="entry name" value="ATPase_P-type"/>
    <property type="match status" value="3"/>
</dbReference>
<reference evidence="22 23" key="1">
    <citation type="journal article" date="2007" name="Nature">
        <title>Genome of the marsupial Monodelphis domestica reveals innovation in non-coding sequences.</title>
        <authorList>
            <person name="Mikkelsen T.S."/>
            <person name="Wakefield M.J."/>
            <person name="Aken B."/>
            <person name="Amemiya C.T."/>
            <person name="Chang J.L."/>
            <person name="Duke S."/>
            <person name="Garber M."/>
            <person name="Gentles A.J."/>
            <person name="Goodstadt L."/>
            <person name="Heger A."/>
            <person name="Jurka J."/>
            <person name="Kamal M."/>
            <person name="Mauceli E."/>
            <person name="Searle S.M."/>
            <person name="Sharpe T."/>
            <person name="Baker M.L."/>
            <person name="Batzer M.A."/>
            <person name="Benos P.V."/>
            <person name="Belov K."/>
            <person name="Clamp M."/>
            <person name="Cook A."/>
            <person name="Cuff J."/>
            <person name="Das R."/>
            <person name="Davidow L."/>
            <person name="Deakin J.E."/>
            <person name="Fazzari M.J."/>
            <person name="Glass J.L."/>
            <person name="Grabherr M."/>
            <person name="Greally J.M."/>
            <person name="Gu W."/>
            <person name="Hore T.A."/>
            <person name="Huttley G.A."/>
            <person name="Kleber M."/>
            <person name="Jirtle R.L."/>
            <person name="Koina E."/>
            <person name="Lee J.T."/>
            <person name="Mahony S."/>
            <person name="Marra M.A."/>
            <person name="Miller R.D."/>
            <person name="Nicholls R.D."/>
            <person name="Oda M."/>
            <person name="Papenfuss A.T."/>
            <person name="Parra Z.E."/>
            <person name="Pollock D.D."/>
            <person name="Ray D.A."/>
            <person name="Schein J.E."/>
            <person name="Speed T.P."/>
            <person name="Thompson K."/>
            <person name="VandeBerg J.L."/>
            <person name="Wade C.M."/>
            <person name="Walker J.A."/>
            <person name="Waters P.D."/>
            <person name="Webber C."/>
            <person name="Weidman J.R."/>
            <person name="Xie X."/>
            <person name="Zody M.C."/>
            <person name="Baldwin J."/>
            <person name="Abdouelleil A."/>
            <person name="Abdulkadir J."/>
            <person name="Abebe A."/>
            <person name="Abera B."/>
            <person name="Abreu J."/>
            <person name="Acer S.C."/>
            <person name="Aftuck L."/>
            <person name="Alexander A."/>
            <person name="An P."/>
            <person name="Anderson E."/>
            <person name="Anderson S."/>
            <person name="Arachi H."/>
            <person name="Azer M."/>
            <person name="Bachantsang P."/>
            <person name="Barry A."/>
            <person name="Bayul T."/>
            <person name="Berlin A."/>
            <person name="Bessette D."/>
            <person name="Bloom T."/>
            <person name="Bloom T."/>
            <person name="Boguslavskiy L."/>
            <person name="Bonnet C."/>
            <person name="Boukhgalter B."/>
            <person name="Bourzgui I."/>
            <person name="Brown A."/>
            <person name="Cahill P."/>
            <person name="Channer S."/>
            <person name="Cheshatsang Y."/>
            <person name="Chuda L."/>
            <person name="Citroen M."/>
            <person name="Collymore A."/>
            <person name="Cooke P."/>
            <person name="Costello M."/>
            <person name="D'Aco K."/>
            <person name="Daza R."/>
            <person name="De Haan G."/>
            <person name="DeGray S."/>
            <person name="DeMaso C."/>
            <person name="Dhargay N."/>
            <person name="Dooley K."/>
            <person name="Dooley E."/>
            <person name="Doricent M."/>
            <person name="Dorje P."/>
            <person name="Dorjee K."/>
            <person name="Dupes A."/>
            <person name="Elong R."/>
            <person name="Falk J."/>
            <person name="Farina A."/>
            <person name="Faro S."/>
            <person name="Ferguson D."/>
            <person name="Fisher S."/>
            <person name="Foley C.D."/>
            <person name="Franke A."/>
            <person name="Friedrich D."/>
            <person name="Gadbois L."/>
            <person name="Gearin G."/>
            <person name="Gearin C.R."/>
            <person name="Giannoukos G."/>
            <person name="Goode T."/>
            <person name="Graham J."/>
            <person name="Grandbois E."/>
            <person name="Grewal S."/>
            <person name="Gyaltsen K."/>
            <person name="Hafez N."/>
            <person name="Hagos B."/>
            <person name="Hall J."/>
            <person name="Henson C."/>
            <person name="Hollinger A."/>
            <person name="Honan T."/>
            <person name="Huard M.D."/>
            <person name="Hughes L."/>
            <person name="Hurhula B."/>
            <person name="Husby M.E."/>
            <person name="Kamat A."/>
            <person name="Kanga B."/>
            <person name="Kashin S."/>
            <person name="Khazanovich D."/>
            <person name="Kisner P."/>
            <person name="Lance K."/>
            <person name="Lara M."/>
            <person name="Lee W."/>
            <person name="Lennon N."/>
            <person name="Letendre F."/>
            <person name="LeVine R."/>
            <person name="Lipovsky A."/>
            <person name="Liu X."/>
            <person name="Liu J."/>
            <person name="Liu S."/>
            <person name="Lokyitsang T."/>
            <person name="Lokyitsang Y."/>
            <person name="Lubonja R."/>
            <person name="Lui A."/>
            <person name="MacDonald P."/>
            <person name="Magnisalis V."/>
            <person name="Maru K."/>
            <person name="Matthews C."/>
            <person name="McCusker W."/>
            <person name="McDonough S."/>
            <person name="Mehta T."/>
            <person name="Meldrim J."/>
            <person name="Meneus L."/>
            <person name="Mihai O."/>
            <person name="Mihalev A."/>
            <person name="Mihova T."/>
            <person name="Mittelman R."/>
            <person name="Mlenga V."/>
            <person name="Montmayeur A."/>
            <person name="Mulrain L."/>
            <person name="Navidi A."/>
            <person name="Naylor J."/>
            <person name="Negash T."/>
            <person name="Nguyen T."/>
            <person name="Nguyen N."/>
            <person name="Nicol R."/>
            <person name="Norbu C."/>
            <person name="Norbu N."/>
            <person name="Novod N."/>
            <person name="O'Neill B."/>
            <person name="Osman S."/>
            <person name="Markiewicz E."/>
            <person name="Oyono O.L."/>
            <person name="Patti C."/>
            <person name="Phunkhang P."/>
            <person name="Pierre F."/>
            <person name="Priest M."/>
            <person name="Raghuraman S."/>
            <person name="Rege F."/>
            <person name="Reyes R."/>
            <person name="Rise C."/>
            <person name="Rogov P."/>
            <person name="Ross K."/>
            <person name="Ryan E."/>
            <person name="Settipalli S."/>
            <person name="Shea T."/>
            <person name="Sherpa N."/>
            <person name="Shi L."/>
            <person name="Shih D."/>
            <person name="Sparrow T."/>
            <person name="Spaulding J."/>
            <person name="Stalker J."/>
            <person name="Stange-Thomann N."/>
            <person name="Stavropoulos S."/>
            <person name="Stone C."/>
            <person name="Strader C."/>
            <person name="Tesfaye S."/>
            <person name="Thomson T."/>
            <person name="Thoulutsang Y."/>
            <person name="Thoulutsang D."/>
            <person name="Topham K."/>
            <person name="Topping I."/>
            <person name="Tsamla T."/>
            <person name="Vassiliev H."/>
            <person name="Vo A."/>
            <person name="Wangchuk T."/>
            <person name="Wangdi T."/>
            <person name="Weiand M."/>
            <person name="Wilkinson J."/>
            <person name="Wilson A."/>
            <person name="Yadav S."/>
            <person name="Young G."/>
            <person name="Yu Q."/>
            <person name="Zembek L."/>
            <person name="Zhong D."/>
            <person name="Zimmer A."/>
            <person name="Zwirko Z."/>
            <person name="Jaffe D.B."/>
            <person name="Alvarez P."/>
            <person name="Brockman W."/>
            <person name="Butler J."/>
            <person name="Chin C."/>
            <person name="Gnerre S."/>
            <person name="MacCallum I."/>
            <person name="Graves J.A."/>
            <person name="Ponting C.P."/>
            <person name="Breen M."/>
            <person name="Samollow P.B."/>
            <person name="Lander E.S."/>
            <person name="Lindblad-Toh K."/>
        </authorList>
    </citation>
    <scope>NUCLEOTIDE SEQUENCE [LARGE SCALE GENOMIC DNA]</scope>
</reference>
<comment type="caution">
    <text evidence="20">Lacks conserved residue(s) required for the propagation of feature annotation.</text>
</comment>
<dbReference type="InterPro" id="IPR008250">
    <property type="entry name" value="ATPase_P-typ_transduc_dom_A_sf"/>
</dbReference>
<evidence type="ECO:0000256" key="9">
    <source>
        <dbReference type="ARBA" id="ARBA00022837"/>
    </source>
</evidence>
<dbReference type="InterPro" id="IPR018303">
    <property type="entry name" value="ATPase_P-typ_P_site"/>
</dbReference>
<dbReference type="Gene3D" id="3.40.1110.10">
    <property type="entry name" value="Calcium-transporting ATPase, cytoplasmic domain N"/>
    <property type="match status" value="1"/>
</dbReference>
<keyword evidence="3" id="KW-1003">Cell membrane</keyword>
<keyword evidence="17 20" id="KW-0472">Membrane</keyword>
<keyword evidence="12" id="KW-0112">Calmodulin-binding</keyword>
<dbReference type="Pfam" id="PF00689">
    <property type="entry name" value="Cation_ATPase_C"/>
    <property type="match status" value="1"/>
</dbReference>
<evidence type="ECO:0000313" key="22">
    <source>
        <dbReference type="Ensembl" id="ENSMODP00000012396.3"/>
    </source>
</evidence>
<evidence type="ECO:0000256" key="20">
    <source>
        <dbReference type="RuleBase" id="RU361146"/>
    </source>
</evidence>
<dbReference type="InterPro" id="IPR036412">
    <property type="entry name" value="HAD-like_sf"/>
</dbReference>
<dbReference type="FunFam" id="3.40.1110.10:FF:000092">
    <property type="entry name" value="Calcium-transporting ATPase"/>
    <property type="match status" value="1"/>
</dbReference>
<evidence type="ECO:0000256" key="6">
    <source>
        <dbReference type="ARBA" id="ARBA00022723"/>
    </source>
</evidence>
<keyword evidence="6" id="KW-0479">Metal-binding</keyword>
<evidence type="ECO:0000256" key="3">
    <source>
        <dbReference type="ARBA" id="ARBA00022475"/>
    </source>
</evidence>
<evidence type="ECO:0000256" key="15">
    <source>
        <dbReference type="ARBA" id="ARBA00023008"/>
    </source>
</evidence>
<keyword evidence="16 20" id="KW-0406">Ion transport</keyword>
<name>F6UUX0_MONDO</name>
<gene>
    <name evidence="22" type="primary">LOC100033060</name>
</gene>
<reference evidence="22" key="3">
    <citation type="submission" date="2025-09" db="UniProtKB">
        <authorList>
            <consortium name="Ensembl"/>
        </authorList>
    </citation>
    <scope>IDENTIFICATION</scope>
</reference>
<dbReference type="EC" id="7.2.2.10" evidence="20"/>
<dbReference type="PROSITE" id="PS00154">
    <property type="entry name" value="ATPASE_E1_E2"/>
    <property type="match status" value="1"/>
</dbReference>
<dbReference type="FunFam" id="2.70.150.10:FF:000001">
    <property type="entry name" value="Calcium-transporting ATPase"/>
    <property type="match status" value="1"/>
</dbReference>
<dbReference type="eggNOG" id="KOG0204">
    <property type="taxonomic scope" value="Eukaryota"/>
</dbReference>
<dbReference type="KEGG" id="mdo:100033060"/>
<evidence type="ECO:0000256" key="2">
    <source>
        <dbReference type="ARBA" id="ARBA00022448"/>
    </source>
</evidence>
<evidence type="ECO:0000256" key="13">
    <source>
        <dbReference type="ARBA" id="ARBA00022967"/>
    </source>
</evidence>
<evidence type="ECO:0000256" key="12">
    <source>
        <dbReference type="ARBA" id="ARBA00022860"/>
    </source>
</evidence>
<dbReference type="SFLD" id="SFLDF00027">
    <property type="entry name" value="p-type_atpase"/>
    <property type="match status" value="1"/>
</dbReference>
<evidence type="ECO:0000256" key="18">
    <source>
        <dbReference type="ARBA" id="ARBA00034107"/>
    </source>
</evidence>
<keyword evidence="14 20" id="KW-1133">Transmembrane helix</keyword>
<dbReference type="PRINTS" id="PR00121">
    <property type="entry name" value="NAKATPASE"/>
</dbReference>
<dbReference type="Pfam" id="PF00122">
    <property type="entry name" value="E1-E2_ATPase"/>
    <property type="match status" value="1"/>
</dbReference>
<dbReference type="OrthoDB" id="3352408at2759"/>
<feature type="transmembrane region" description="Helical" evidence="20">
    <location>
        <begin position="901"/>
        <end position="922"/>
    </location>
</feature>
<dbReference type="Pfam" id="PF13246">
    <property type="entry name" value="Cation_ATPase"/>
    <property type="match status" value="1"/>
</dbReference>
<evidence type="ECO:0000256" key="11">
    <source>
        <dbReference type="ARBA" id="ARBA00022842"/>
    </source>
</evidence>
<dbReference type="SFLD" id="SFLDG00002">
    <property type="entry name" value="C1.7:_P-type_atpase_like"/>
    <property type="match status" value="1"/>
</dbReference>
<dbReference type="GO" id="GO:0051480">
    <property type="term" value="P:regulation of cytosolic calcium ion concentration"/>
    <property type="evidence" value="ECO:0000318"/>
    <property type="project" value="GO_Central"/>
</dbReference>
<dbReference type="GO" id="GO:0005886">
    <property type="term" value="C:plasma membrane"/>
    <property type="evidence" value="ECO:0000318"/>
    <property type="project" value="GO_Central"/>
</dbReference>
<dbReference type="SMART" id="SM00831">
    <property type="entry name" value="Cation_ATPase_N"/>
    <property type="match status" value="1"/>
</dbReference>
<dbReference type="InterPro" id="IPR059000">
    <property type="entry name" value="ATPase_P-type_domA"/>
</dbReference>
<dbReference type="FunFam" id="1.20.1110.10:FF:000001">
    <property type="entry name" value="Calcium-transporting ATPase"/>
    <property type="match status" value="1"/>
</dbReference>
<dbReference type="InterPro" id="IPR006068">
    <property type="entry name" value="ATPase_P-typ_cation-transptr_C"/>
</dbReference>
<dbReference type="GO" id="GO:0005524">
    <property type="term" value="F:ATP binding"/>
    <property type="evidence" value="ECO:0007669"/>
    <property type="project" value="UniProtKB-KW"/>
</dbReference>
<keyword evidence="7 20" id="KW-0547">Nucleotide-binding</keyword>
<evidence type="ECO:0000256" key="17">
    <source>
        <dbReference type="ARBA" id="ARBA00023136"/>
    </source>
</evidence>
<dbReference type="GO" id="GO:0016887">
    <property type="term" value="F:ATP hydrolysis activity"/>
    <property type="evidence" value="ECO:0007669"/>
    <property type="project" value="InterPro"/>
</dbReference>
<evidence type="ECO:0000313" key="23">
    <source>
        <dbReference type="Proteomes" id="UP000002280"/>
    </source>
</evidence>
<dbReference type="GeneTree" id="ENSGT00940000158686"/>
<dbReference type="InterPro" id="IPR004014">
    <property type="entry name" value="ATPase_P-typ_cation-transptr_N"/>
</dbReference>
<dbReference type="SUPFAM" id="SSF56784">
    <property type="entry name" value="HAD-like"/>
    <property type="match status" value="1"/>
</dbReference>
<dbReference type="InParanoid" id="F6UUX0"/>
<evidence type="ECO:0000256" key="16">
    <source>
        <dbReference type="ARBA" id="ARBA00023065"/>
    </source>
</evidence>
<dbReference type="SUPFAM" id="SSF81660">
    <property type="entry name" value="Metal cation-transporting ATPase, ATP-binding domain N"/>
    <property type="match status" value="1"/>
</dbReference>
<dbReference type="HOGENOM" id="CLU_002360_9_0_1"/>
<feature type="transmembrane region" description="Helical" evidence="20">
    <location>
        <begin position="828"/>
        <end position="847"/>
    </location>
</feature>
<feature type="transmembrane region" description="Helical" evidence="20">
    <location>
        <begin position="342"/>
        <end position="372"/>
    </location>
</feature>
<dbReference type="Gene3D" id="1.20.1110.10">
    <property type="entry name" value="Calcium-transporting ATPase, transmembrane domain"/>
    <property type="match status" value="2"/>
</dbReference>
<keyword evidence="9 20" id="KW-0106">Calcium</keyword>
<comment type="function">
    <text evidence="19">Catalyzes the hydrolysis of ATP coupled with the transport of calcium from the cytoplasm to the extracellular space thereby maintaining intracellular calcium homeostasis. Plays a role in blood pressure regulation through regulation of intracellular calcium concentration and nitric oxide production leading to regulation of vascular smooth muscle cells vasoconstriction. Positively regulates bone mineralization through absorption of calcium from the intestine. Plays dual roles in osteoclast differentiation and survival by regulating RANKL-induced calcium oscillations in preosteoclasts and mediating calcium extrusion in mature osteoclasts. Regulates insulin sensitivity through calcium/calmodulin signaling pathway by regulating AKT1 activation and NOS3 activation in endothelial cells. May play a role in synaptic transmission by modulating calcium and proton dynamics at the synaptic vesicles.</text>
</comment>
<dbReference type="STRING" id="13616.ENSMODP00000012396"/>
<organism evidence="22 23">
    <name type="scientific">Monodelphis domestica</name>
    <name type="common">Gray short-tailed opossum</name>
    <dbReference type="NCBI Taxonomy" id="13616"/>
    <lineage>
        <taxon>Eukaryota</taxon>
        <taxon>Metazoa</taxon>
        <taxon>Chordata</taxon>
        <taxon>Craniata</taxon>
        <taxon>Vertebrata</taxon>
        <taxon>Euteleostomi</taxon>
        <taxon>Mammalia</taxon>
        <taxon>Metatheria</taxon>
        <taxon>Didelphimorphia</taxon>
        <taxon>Didelphidae</taxon>
        <taxon>Monodelphis</taxon>
    </lineage>
</organism>
<dbReference type="FunFam" id="3.40.50.1000:FF:000144">
    <property type="entry name" value="copper-transporting ATPase 1 isoform X2"/>
    <property type="match status" value="1"/>
</dbReference>
<dbReference type="SFLD" id="SFLDS00003">
    <property type="entry name" value="Haloacid_Dehalogenase"/>
    <property type="match status" value="1"/>
</dbReference>
<dbReference type="PANTHER" id="PTHR24093:SF245">
    <property type="entry name" value="PLASMA MEMBRANE CALCIUM-TRANSPORTING ATPASE 1"/>
    <property type="match status" value="1"/>
</dbReference>
<dbReference type="Proteomes" id="UP000002280">
    <property type="component" value="Chromosome 1"/>
</dbReference>
<evidence type="ECO:0000256" key="5">
    <source>
        <dbReference type="ARBA" id="ARBA00022692"/>
    </source>
</evidence>
<feature type="transmembrane region" description="Helical" evidence="20">
    <location>
        <begin position="942"/>
        <end position="959"/>
    </location>
</feature>
<evidence type="ECO:0000256" key="4">
    <source>
        <dbReference type="ARBA" id="ARBA00022568"/>
    </source>
</evidence>
<dbReference type="InterPro" id="IPR044492">
    <property type="entry name" value="P_typ_ATPase_HD_dom"/>
</dbReference>
<keyword evidence="5 20" id="KW-0812">Transmembrane</keyword>
<sequence length="1099" mass="123125">MAYKSPSGPSPARAGSASLSQLQERLLQVSLKDLGQLMRLRGLEALEQLEAHFGGVSGLCLLLQTNPEFGLPLDPVELSRRREQFGTNEVPKPRGKYFLELVWDSLQDTTLIFLEVAAVLSLAVAFYELKINRETKGCDVGGVVAGSEKEAEDELVRWLEGTVLLISVALVVLATALSDWNKEKQFRNLEDRVVQSQKGKVFRNGQILEVPVKDIVVGDVVPVSYGDMLPADGVLLHGLNLKMDESSLTGELNMVNKSLDRDPILLSGTYVREGWGKIIVTAVGPNSQTGIILTLLDASAQQGNLEAQRKAQQWESHCKSILKLKHSYSKEKLVLQKKLSKLAVLITKCSMLMASITVVTLVTHFVINTFVIEGQKWTLDCTSVYTRYFIKFFIIGITILVVSIPEGLPLAVTLSLAYWVKRMMKDNNLVRHLDVYESVRNATTICLDKTGTLTMNRMTVVQAYIGENHYQRLPKTNSIPDPILEYLLKGITINCSYTSNVILPKGGQKSVQQIGNKTECALLGFLLHLDLDYETERNKIPQQSLYKVYTFNSDRKYMSTVLKLSSGGFLMFSKGRSEIVLEKCCKILDKMGEPVELTETKKEEIFHNIIEPMTSEGLQTICLAFREFSDQEMEPDWDREEDIITELTCIALVGIEDPVRPEVPSAIKECQQAGITVRMVTGDNLNTARAIAFKCGILNLHDNYLSLEGRDFNRLIRNKYGKIEQTLLDKIWPRLRVLASSSPSDKYALVKGIIDSDVLGVRQIVAVTGDGTNDGPVLKVADVGFALGIIGTDIAREASDIILMDENFTSIMKAIMCGRSIYDNISKFLQFQLTLSIVATTVAFIGACVTQDSPFKAVQMLWINLIMDTFASLALVTEKPTKTLLLRDFPEKKQHLLSSSMVKYILGHAVYQLTVTFVLMFVGEELFGFESGRKALLHASPSTHYTMIFNTFVMMQLFNEINARKIHGERNVLEGMRSNNFFCIIVGGTFAFQFLIVQFGGNIFCCTSLSPDLWLWCIFLGAGILVWGQFVTNIPNKCVEPLIRLMGGRSEEKVETICPTISMTEDLWWVQNPSRIQNQKRLIKTYHSYFRRSLSQILH</sequence>
<feature type="transmembrane region" description="Helical" evidence="20">
    <location>
        <begin position="1013"/>
        <end position="1034"/>
    </location>
</feature>
<dbReference type="RefSeq" id="XP_016288290.1">
    <property type="nucleotide sequence ID" value="XM_016432804.2"/>
</dbReference>
<proteinExistence type="inferred from homology"/>
<feature type="domain" description="Cation-transporting P-type ATPase N-terminal" evidence="21">
    <location>
        <begin position="52"/>
        <end position="126"/>
    </location>
</feature>
<dbReference type="AlphaFoldDB" id="F6UUX0"/>
<dbReference type="Gene3D" id="2.70.150.10">
    <property type="entry name" value="Calcium-transporting ATPase, cytoplasmic transduction domain A"/>
    <property type="match status" value="1"/>
</dbReference>
<keyword evidence="2 20" id="KW-0813">Transport</keyword>
<reference evidence="22" key="2">
    <citation type="submission" date="2025-08" db="UniProtKB">
        <authorList>
            <consortium name="Ensembl"/>
        </authorList>
    </citation>
    <scope>IDENTIFICATION</scope>
</reference>
<keyword evidence="23" id="KW-1185">Reference proteome</keyword>
<keyword evidence="13" id="KW-1278">Translocase</keyword>
<keyword evidence="11" id="KW-0460">Magnesium</keyword>
<dbReference type="InterPro" id="IPR006408">
    <property type="entry name" value="P-type_ATPase_IIB"/>
</dbReference>
<dbReference type="PANTHER" id="PTHR24093">
    <property type="entry name" value="CATION TRANSPORTING ATPASE"/>
    <property type="match status" value="1"/>
</dbReference>
<comment type="catalytic activity">
    <reaction evidence="20">
        <text>Ca(2+)(in) + ATP + H2O = Ca(2+)(out) + ADP + phosphate + H(+)</text>
        <dbReference type="Rhea" id="RHEA:18105"/>
        <dbReference type="ChEBI" id="CHEBI:15377"/>
        <dbReference type="ChEBI" id="CHEBI:15378"/>
        <dbReference type="ChEBI" id="CHEBI:29108"/>
        <dbReference type="ChEBI" id="CHEBI:30616"/>
        <dbReference type="ChEBI" id="CHEBI:43474"/>
        <dbReference type="ChEBI" id="CHEBI:456216"/>
        <dbReference type="EC" id="7.2.2.10"/>
    </reaction>
</comment>
<dbReference type="GeneID" id="100033060"/>
<evidence type="ECO:0000256" key="7">
    <source>
        <dbReference type="ARBA" id="ARBA00022741"/>
    </source>
</evidence>
<dbReference type="GO" id="GO:0005516">
    <property type="term" value="F:calmodulin binding"/>
    <property type="evidence" value="ECO:0007669"/>
    <property type="project" value="UniProtKB-KW"/>
</dbReference>
<evidence type="ECO:0000256" key="8">
    <source>
        <dbReference type="ARBA" id="ARBA00022796"/>
    </source>
</evidence>
<evidence type="ECO:0000256" key="19">
    <source>
        <dbReference type="ARBA" id="ARBA00045785"/>
    </source>
</evidence>
<accession>F6UUX0</accession>
<dbReference type="GO" id="GO:0006825">
    <property type="term" value="P:copper ion transport"/>
    <property type="evidence" value="ECO:0007669"/>
    <property type="project" value="UniProtKB-KW"/>
</dbReference>
<dbReference type="GO" id="GO:0042734">
    <property type="term" value="C:presynaptic membrane"/>
    <property type="evidence" value="ECO:0007669"/>
    <property type="project" value="UniProtKB-SubCell"/>
</dbReference>
<dbReference type="Gene3D" id="3.40.50.1000">
    <property type="entry name" value="HAD superfamily/HAD-like"/>
    <property type="match status" value="1"/>
</dbReference>
<dbReference type="InterPro" id="IPR023214">
    <property type="entry name" value="HAD_sf"/>
</dbReference>
<dbReference type="PRINTS" id="PR00119">
    <property type="entry name" value="CATATPASE"/>
</dbReference>
<evidence type="ECO:0000256" key="1">
    <source>
        <dbReference type="ARBA" id="ARBA00006124"/>
    </source>
</evidence>
<comment type="subcellular location">
    <subcellularLocation>
        <location evidence="20">Membrane</location>
        <topology evidence="20">Multi-pass membrane protein</topology>
    </subcellularLocation>
    <subcellularLocation>
        <location evidence="18">Presynaptic cell membrane</location>
        <topology evidence="18">Multi-pass membrane protein</topology>
    </subcellularLocation>
</comment>
<comment type="similarity">
    <text evidence="1 20">Belongs to the cation transport ATPase (P-type) (TC 3.A.3) family. Type IIB subfamily.</text>
</comment>
<keyword evidence="15" id="KW-0186">Copper</keyword>
<protein>
    <recommendedName>
        <fullName evidence="20">Calcium-transporting ATPase</fullName>
        <ecNumber evidence="20">7.2.2.10</ecNumber>
    </recommendedName>
</protein>
<dbReference type="FunFam" id="1.20.1110.10:FF:000002">
    <property type="entry name" value="Calcium-transporting ATPase"/>
    <property type="match status" value="1"/>
</dbReference>
<dbReference type="SUPFAM" id="SSF81653">
    <property type="entry name" value="Calcium ATPase, transduction domain A"/>
    <property type="match status" value="1"/>
</dbReference>
<dbReference type="Ensembl" id="ENSMODT00000012622.3">
    <property type="protein sequence ID" value="ENSMODP00000012396.3"/>
    <property type="gene ID" value="ENSMODG00000009906.3"/>
</dbReference>
<dbReference type="Pfam" id="PF00690">
    <property type="entry name" value="Cation_ATPase_N"/>
    <property type="match status" value="1"/>
</dbReference>
<dbReference type="InterPro" id="IPR023298">
    <property type="entry name" value="ATPase_P-typ_TM_dom_sf"/>
</dbReference>
<dbReference type="NCBIfam" id="TIGR01517">
    <property type="entry name" value="ATPase-IIB_Ca"/>
    <property type="match status" value="1"/>
</dbReference>
<evidence type="ECO:0000256" key="10">
    <source>
        <dbReference type="ARBA" id="ARBA00022840"/>
    </source>
</evidence>
<dbReference type="SUPFAM" id="SSF81665">
    <property type="entry name" value="Calcium ATPase, transmembrane domain M"/>
    <property type="match status" value="1"/>
</dbReference>
<dbReference type="GO" id="GO:0046872">
    <property type="term" value="F:metal ion binding"/>
    <property type="evidence" value="ECO:0007669"/>
    <property type="project" value="UniProtKB-KW"/>
</dbReference>
<evidence type="ECO:0000259" key="21">
    <source>
        <dbReference type="SMART" id="SM00831"/>
    </source>
</evidence>
<dbReference type="GO" id="GO:0005388">
    <property type="term" value="F:P-type calcium transporter activity"/>
    <property type="evidence" value="ECO:0000318"/>
    <property type="project" value="GO_Central"/>
</dbReference>
<dbReference type="InterPro" id="IPR023299">
    <property type="entry name" value="ATPase_P-typ_cyto_dom_N"/>
</dbReference>
<feature type="transmembrane region" description="Helical" evidence="20">
    <location>
        <begin position="392"/>
        <end position="420"/>
    </location>
</feature>
<feature type="transmembrane region" description="Helical" evidence="20">
    <location>
        <begin position="980"/>
        <end position="1001"/>
    </location>
</feature>
<dbReference type="CDD" id="cd02081">
    <property type="entry name" value="P-type_ATPase_Ca_PMCA-like"/>
    <property type="match status" value="1"/>
</dbReference>